<evidence type="ECO:0000256" key="8">
    <source>
        <dbReference type="ARBA" id="ARBA00022842"/>
    </source>
</evidence>
<dbReference type="InterPro" id="IPR029061">
    <property type="entry name" value="THDP-binding"/>
</dbReference>
<evidence type="ECO:0000256" key="5">
    <source>
        <dbReference type="ARBA" id="ARBA00013152"/>
    </source>
</evidence>
<dbReference type="InterPro" id="IPR020826">
    <property type="entry name" value="Transketolase_BS"/>
</dbReference>
<evidence type="ECO:0000313" key="11">
    <source>
        <dbReference type="EMBL" id="POS81804.1"/>
    </source>
</evidence>
<sequence>MTAIGNGVAHHGGFLPYTATFLIFAEYARNAVRMAAIMKTRHIMVYTHDSIGIGEDGPTHQPVEQLACLRITPNISNWRPCDQVETAVAWKKAIERKNGPTTLILSRQNLTQQERSTQQLANIARGGYILKDCIGQPELIIIATGSEVELAVAIYQQLNYENRQVRVVSMPSTDVFDQQDQVYRELVLPKVVTARIAIEAGITDYWYKYVGVDGVIVGMTTFGQSAPAEELFQFFGFTIDNVLSKARTLIK</sequence>
<dbReference type="SUPFAM" id="SSF52518">
    <property type="entry name" value="Thiamin diphosphate-binding fold (THDP-binding)"/>
    <property type="match status" value="1"/>
</dbReference>
<dbReference type="PROSITE" id="PS00802">
    <property type="entry name" value="TRANSKETOLASE_2"/>
    <property type="match status" value="1"/>
</dbReference>
<feature type="non-terminal residue" evidence="11">
    <location>
        <position position="251"/>
    </location>
</feature>
<dbReference type="GO" id="GO:0006098">
    <property type="term" value="P:pentose-phosphate shunt"/>
    <property type="evidence" value="ECO:0007669"/>
    <property type="project" value="TreeGrafter"/>
</dbReference>
<dbReference type="EC" id="2.2.1.1" evidence="5"/>
<accession>A0A2S4PIG8</accession>
<gene>
    <name evidence="11" type="ORF">EPUL_006434</name>
</gene>
<comment type="caution">
    <text evidence="11">The sequence shown here is derived from an EMBL/GenBank/DDBJ whole genome shotgun (WGS) entry which is preliminary data.</text>
</comment>
<feature type="domain" description="Transketolase-like pyrimidine-binding" evidence="10">
    <location>
        <begin position="1"/>
        <end position="113"/>
    </location>
</feature>
<dbReference type="GO" id="GO:0046872">
    <property type="term" value="F:metal ion binding"/>
    <property type="evidence" value="ECO:0007669"/>
    <property type="project" value="UniProtKB-KW"/>
</dbReference>
<dbReference type="SUPFAM" id="SSF52922">
    <property type="entry name" value="TK C-terminal domain-like"/>
    <property type="match status" value="1"/>
</dbReference>
<name>A0A2S4PIG8_9PEZI</name>
<comment type="subunit">
    <text evidence="4">Homodimer.</text>
</comment>
<keyword evidence="9" id="KW-0786">Thiamine pyrophosphate</keyword>
<keyword evidence="8" id="KW-0460">Magnesium</keyword>
<reference evidence="11 12" key="1">
    <citation type="submission" date="2017-10" db="EMBL/GenBank/DDBJ databases">
        <title>Development of genomic resources for the powdery mildew, Erysiphe pulchra.</title>
        <authorList>
            <person name="Wadl P.A."/>
            <person name="Mack B.M."/>
            <person name="Moore G."/>
            <person name="Beltz S.B."/>
        </authorList>
    </citation>
    <scope>NUCLEOTIDE SEQUENCE [LARGE SCALE GENOMIC DNA]</scope>
    <source>
        <strain evidence="11">Cflorida</strain>
    </source>
</reference>
<dbReference type="SMART" id="SM00861">
    <property type="entry name" value="Transket_pyr"/>
    <property type="match status" value="1"/>
</dbReference>
<evidence type="ECO:0000256" key="1">
    <source>
        <dbReference type="ARBA" id="ARBA00001946"/>
    </source>
</evidence>
<dbReference type="STRING" id="225359.A0A2S4PIG8"/>
<evidence type="ECO:0000256" key="6">
    <source>
        <dbReference type="ARBA" id="ARBA00022679"/>
    </source>
</evidence>
<dbReference type="InterPro" id="IPR009014">
    <property type="entry name" value="Transketo_C/PFOR_II"/>
</dbReference>
<protein>
    <recommendedName>
        <fullName evidence="5">transketolase</fullName>
        <ecNumber evidence="5">2.2.1.1</ecNumber>
    </recommendedName>
</protein>
<dbReference type="EMBL" id="PEDP01007598">
    <property type="protein sequence ID" value="POS81804.1"/>
    <property type="molecule type" value="Genomic_DNA"/>
</dbReference>
<dbReference type="Pfam" id="PF22613">
    <property type="entry name" value="Transketolase_C_1"/>
    <property type="match status" value="1"/>
</dbReference>
<keyword evidence="12" id="KW-1185">Reference proteome</keyword>
<dbReference type="GO" id="GO:0004802">
    <property type="term" value="F:transketolase activity"/>
    <property type="evidence" value="ECO:0007669"/>
    <property type="project" value="UniProtKB-EC"/>
</dbReference>
<dbReference type="OrthoDB" id="10267175at2759"/>
<evidence type="ECO:0000256" key="3">
    <source>
        <dbReference type="ARBA" id="ARBA00007131"/>
    </source>
</evidence>
<dbReference type="GO" id="GO:0005829">
    <property type="term" value="C:cytosol"/>
    <property type="evidence" value="ECO:0007669"/>
    <property type="project" value="TreeGrafter"/>
</dbReference>
<keyword evidence="6" id="KW-0808">Transferase</keyword>
<dbReference type="FunFam" id="3.40.50.920:FF:000003">
    <property type="entry name" value="Transketolase"/>
    <property type="match status" value="1"/>
</dbReference>
<dbReference type="InterPro" id="IPR005475">
    <property type="entry name" value="Transketolase-like_Pyr-bd"/>
</dbReference>
<evidence type="ECO:0000256" key="2">
    <source>
        <dbReference type="ARBA" id="ARBA00001964"/>
    </source>
</evidence>
<keyword evidence="7" id="KW-0479">Metal-binding</keyword>
<dbReference type="Gene3D" id="3.40.50.970">
    <property type="match status" value="1"/>
</dbReference>
<dbReference type="AlphaFoldDB" id="A0A2S4PIG8"/>
<proteinExistence type="inferred from homology"/>
<evidence type="ECO:0000256" key="4">
    <source>
        <dbReference type="ARBA" id="ARBA00011738"/>
    </source>
</evidence>
<dbReference type="Pfam" id="PF02779">
    <property type="entry name" value="Transket_pyr"/>
    <property type="match status" value="1"/>
</dbReference>
<evidence type="ECO:0000259" key="10">
    <source>
        <dbReference type="SMART" id="SM00861"/>
    </source>
</evidence>
<evidence type="ECO:0000256" key="9">
    <source>
        <dbReference type="ARBA" id="ARBA00023052"/>
    </source>
</evidence>
<dbReference type="Gene3D" id="3.40.50.920">
    <property type="match status" value="1"/>
</dbReference>
<dbReference type="InterPro" id="IPR033247">
    <property type="entry name" value="Transketolase_fam"/>
</dbReference>
<dbReference type="PANTHER" id="PTHR43522">
    <property type="entry name" value="TRANSKETOLASE"/>
    <property type="match status" value="1"/>
</dbReference>
<organism evidence="11 12">
    <name type="scientific">Erysiphe pulchra</name>
    <dbReference type="NCBI Taxonomy" id="225359"/>
    <lineage>
        <taxon>Eukaryota</taxon>
        <taxon>Fungi</taxon>
        <taxon>Dikarya</taxon>
        <taxon>Ascomycota</taxon>
        <taxon>Pezizomycotina</taxon>
        <taxon>Leotiomycetes</taxon>
        <taxon>Erysiphales</taxon>
        <taxon>Erysiphaceae</taxon>
        <taxon>Erysiphe</taxon>
    </lineage>
</organism>
<comment type="cofactor">
    <cofactor evidence="1">
        <name>Mg(2+)</name>
        <dbReference type="ChEBI" id="CHEBI:18420"/>
    </cofactor>
</comment>
<dbReference type="CDD" id="cd07033">
    <property type="entry name" value="TPP_PYR_DXS_TK_like"/>
    <property type="match status" value="1"/>
</dbReference>
<evidence type="ECO:0000256" key="7">
    <source>
        <dbReference type="ARBA" id="ARBA00022723"/>
    </source>
</evidence>
<dbReference type="InterPro" id="IPR055152">
    <property type="entry name" value="Transketolase-like_C_2"/>
</dbReference>
<evidence type="ECO:0000313" key="12">
    <source>
        <dbReference type="Proteomes" id="UP000237438"/>
    </source>
</evidence>
<dbReference type="PANTHER" id="PTHR43522:SF2">
    <property type="entry name" value="TRANSKETOLASE 1-RELATED"/>
    <property type="match status" value="1"/>
</dbReference>
<comment type="cofactor">
    <cofactor evidence="2">
        <name>thiamine diphosphate</name>
        <dbReference type="ChEBI" id="CHEBI:58937"/>
    </cofactor>
</comment>
<comment type="similarity">
    <text evidence="3">Belongs to the transketolase family.</text>
</comment>
<dbReference type="Proteomes" id="UP000237438">
    <property type="component" value="Unassembled WGS sequence"/>
</dbReference>